<dbReference type="InterPro" id="IPR004107">
    <property type="entry name" value="Integrase_SAM-like_N"/>
</dbReference>
<keyword evidence="10" id="KW-0131">Cell cycle</keyword>
<proteinExistence type="inferred from homology"/>
<dbReference type="PANTHER" id="PTHR30349">
    <property type="entry name" value="PHAGE INTEGRASE-RELATED"/>
    <property type="match status" value="1"/>
</dbReference>
<dbReference type="InterPro" id="IPR044068">
    <property type="entry name" value="CB"/>
</dbReference>
<evidence type="ECO:0000256" key="4">
    <source>
        <dbReference type="ARBA" id="ARBA00022490"/>
    </source>
</evidence>
<dbReference type="RefSeq" id="WP_262400952.1">
    <property type="nucleotide sequence ID" value="NZ_JACRTB010000036.1"/>
</dbReference>
<dbReference type="Pfam" id="PF00589">
    <property type="entry name" value="Phage_integrase"/>
    <property type="match status" value="1"/>
</dbReference>
<accession>A0ABR7NMM6</accession>
<evidence type="ECO:0000256" key="6">
    <source>
        <dbReference type="ARBA" id="ARBA00022829"/>
    </source>
</evidence>
<dbReference type="Pfam" id="PF02899">
    <property type="entry name" value="Phage_int_SAM_1"/>
    <property type="match status" value="1"/>
</dbReference>
<comment type="subcellular location">
    <subcellularLocation>
        <location evidence="2">Cytoplasm</location>
    </subcellularLocation>
</comment>
<evidence type="ECO:0000256" key="12">
    <source>
        <dbReference type="SAM" id="MobiDB-lite"/>
    </source>
</evidence>
<evidence type="ECO:0000256" key="10">
    <source>
        <dbReference type="ARBA" id="ARBA00023306"/>
    </source>
</evidence>
<keyword evidence="8 11" id="KW-0238">DNA-binding</keyword>
<dbReference type="InterPro" id="IPR010998">
    <property type="entry name" value="Integrase_recombinase_N"/>
</dbReference>
<name>A0ABR7NMM6_9FIRM</name>
<dbReference type="SUPFAM" id="SSF56349">
    <property type="entry name" value="DNA breaking-rejoining enzymes"/>
    <property type="match status" value="1"/>
</dbReference>
<evidence type="ECO:0000256" key="11">
    <source>
        <dbReference type="PROSITE-ProRule" id="PRU01248"/>
    </source>
</evidence>
<dbReference type="Gene3D" id="1.10.443.10">
    <property type="entry name" value="Intergrase catalytic core"/>
    <property type="match status" value="1"/>
</dbReference>
<feature type="domain" description="Tyr recombinase" evidence="13">
    <location>
        <begin position="145"/>
        <end position="333"/>
    </location>
</feature>
<evidence type="ECO:0000259" key="13">
    <source>
        <dbReference type="PROSITE" id="PS51898"/>
    </source>
</evidence>
<organism evidence="15 16">
    <name type="scientific">Yanshouia hominis</name>
    <dbReference type="NCBI Taxonomy" id="2763673"/>
    <lineage>
        <taxon>Bacteria</taxon>
        <taxon>Bacillati</taxon>
        <taxon>Bacillota</taxon>
        <taxon>Clostridia</taxon>
        <taxon>Eubacteriales</taxon>
        <taxon>Oscillospiraceae</taxon>
        <taxon>Yanshouia</taxon>
    </lineage>
</organism>
<evidence type="ECO:0000256" key="1">
    <source>
        <dbReference type="ARBA" id="ARBA00003283"/>
    </source>
</evidence>
<keyword evidence="6" id="KW-0159">Chromosome partition</keyword>
<evidence type="ECO:0000256" key="8">
    <source>
        <dbReference type="ARBA" id="ARBA00023125"/>
    </source>
</evidence>
<feature type="compositionally biased region" description="Low complexity" evidence="12">
    <location>
        <begin position="333"/>
        <end position="348"/>
    </location>
</feature>
<keyword evidence="7" id="KW-0229">DNA integration</keyword>
<dbReference type="InterPro" id="IPR050090">
    <property type="entry name" value="Tyrosine_recombinase_XerCD"/>
</dbReference>
<feature type="region of interest" description="Disordered" evidence="12">
    <location>
        <begin position="331"/>
        <end position="354"/>
    </location>
</feature>
<comment type="similarity">
    <text evidence="3">Belongs to the 'phage' integrase family.</text>
</comment>
<protein>
    <submittedName>
        <fullName evidence="15">Tyrosine recombinase XerC</fullName>
    </submittedName>
</protein>
<evidence type="ECO:0000256" key="9">
    <source>
        <dbReference type="ARBA" id="ARBA00023172"/>
    </source>
</evidence>
<comment type="caution">
    <text evidence="15">The sequence shown here is derived from an EMBL/GenBank/DDBJ whole genome shotgun (WGS) entry which is preliminary data.</text>
</comment>
<dbReference type="InterPro" id="IPR013762">
    <property type="entry name" value="Integrase-like_cat_sf"/>
</dbReference>
<keyword evidence="16" id="KW-1185">Reference proteome</keyword>
<dbReference type="InterPro" id="IPR011010">
    <property type="entry name" value="DNA_brk_join_enz"/>
</dbReference>
<evidence type="ECO:0000256" key="7">
    <source>
        <dbReference type="ARBA" id="ARBA00022908"/>
    </source>
</evidence>
<sequence>MAYQANPSKARSRYAPFRDCPEPMRDFLSYLLTIRNLSPRTVDGYYIDLRTFFRFLKQYRNGQPDANTLADVVIQDIPVEMICSIRLSDAYAFLNFSYEQLGNQANARARKVSALSSFYQYLNTKTTLLPENPIKNLDRPSAKRALPKYLTLEESKELLTAADQSETPEHLRNYCMLTLFLNCGMRLSELVGLNRTDVRFDERTLRLLGKGNKERIVYLNDACIRSIQQYQTDYDRREKEIHRRDDALFISAKTGKRLSPRRVEQIIGECLRAAGLNGKGYTPHKLRHTAATLLYQYGEVDVRILKEILGHANLGTTEIYTHVSNRQLENAADRSPLAAAHAASSPSSNDESGD</sequence>
<reference evidence="15 16" key="1">
    <citation type="submission" date="2020-08" db="EMBL/GenBank/DDBJ databases">
        <title>Genome public.</title>
        <authorList>
            <person name="Liu C."/>
            <person name="Sun Q."/>
        </authorList>
    </citation>
    <scope>NUCLEOTIDE SEQUENCE [LARGE SCALE GENOMIC DNA]</scope>
    <source>
        <strain evidence="15 16">BX1</strain>
    </source>
</reference>
<evidence type="ECO:0000313" key="16">
    <source>
        <dbReference type="Proteomes" id="UP000658131"/>
    </source>
</evidence>
<feature type="domain" description="Core-binding (CB)" evidence="14">
    <location>
        <begin position="18"/>
        <end position="123"/>
    </location>
</feature>
<comment type="function">
    <text evidence="1">Site-specific tyrosine recombinase, which acts by catalyzing the cutting and rejoining of the recombining DNA molecules.</text>
</comment>
<dbReference type="PANTHER" id="PTHR30349:SF77">
    <property type="entry name" value="TYROSINE RECOMBINASE XERC"/>
    <property type="match status" value="1"/>
</dbReference>
<keyword evidence="5" id="KW-0132">Cell division</keyword>
<evidence type="ECO:0000256" key="5">
    <source>
        <dbReference type="ARBA" id="ARBA00022618"/>
    </source>
</evidence>
<keyword evidence="4" id="KW-0963">Cytoplasm</keyword>
<gene>
    <name evidence="15" type="ORF">H8717_14255</name>
</gene>
<dbReference type="EMBL" id="JACRTB010000036">
    <property type="protein sequence ID" value="MBC8577559.1"/>
    <property type="molecule type" value="Genomic_DNA"/>
</dbReference>
<evidence type="ECO:0000256" key="3">
    <source>
        <dbReference type="ARBA" id="ARBA00008857"/>
    </source>
</evidence>
<dbReference type="InterPro" id="IPR002104">
    <property type="entry name" value="Integrase_catalytic"/>
</dbReference>
<evidence type="ECO:0000256" key="2">
    <source>
        <dbReference type="ARBA" id="ARBA00004496"/>
    </source>
</evidence>
<dbReference type="PROSITE" id="PS51898">
    <property type="entry name" value="TYR_RECOMBINASE"/>
    <property type="match status" value="1"/>
</dbReference>
<keyword evidence="9" id="KW-0233">DNA recombination</keyword>
<dbReference type="PROSITE" id="PS51900">
    <property type="entry name" value="CB"/>
    <property type="match status" value="1"/>
</dbReference>
<evidence type="ECO:0000259" key="14">
    <source>
        <dbReference type="PROSITE" id="PS51900"/>
    </source>
</evidence>
<evidence type="ECO:0000313" key="15">
    <source>
        <dbReference type="EMBL" id="MBC8577559.1"/>
    </source>
</evidence>
<dbReference type="Gene3D" id="1.10.150.130">
    <property type="match status" value="1"/>
</dbReference>
<dbReference type="Proteomes" id="UP000658131">
    <property type="component" value="Unassembled WGS sequence"/>
</dbReference>